<dbReference type="RefSeq" id="WP_086745205.1">
    <property type="nucleotide sequence ID" value="NZ_MWPV01000005.1"/>
</dbReference>
<gene>
    <name evidence="1" type="ORF">B1199_16435</name>
</gene>
<dbReference type="OrthoDB" id="7593450at2"/>
<organism evidence="1 2">
    <name type="scientific">Pseudoalteromonas ulvae</name>
    <dbReference type="NCBI Taxonomy" id="107327"/>
    <lineage>
        <taxon>Bacteria</taxon>
        <taxon>Pseudomonadati</taxon>
        <taxon>Pseudomonadota</taxon>
        <taxon>Gammaproteobacteria</taxon>
        <taxon>Alteromonadales</taxon>
        <taxon>Pseudoalteromonadaceae</taxon>
        <taxon>Pseudoalteromonas</taxon>
    </lineage>
</organism>
<name>A0A244CMX6_PSEDV</name>
<dbReference type="Proteomes" id="UP000194841">
    <property type="component" value="Unassembled WGS sequence"/>
</dbReference>
<keyword evidence="2" id="KW-1185">Reference proteome</keyword>
<dbReference type="EMBL" id="MWPV01000005">
    <property type="protein sequence ID" value="OUL56952.1"/>
    <property type="molecule type" value="Genomic_DNA"/>
</dbReference>
<proteinExistence type="predicted"/>
<reference evidence="1 2" key="1">
    <citation type="submission" date="2017-02" db="EMBL/GenBank/DDBJ databases">
        <title>Pseudoalteromonas ulvae TC14 Genome.</title>
        <authorList>
            <person name="Molmeret M."/>
        </authorList>
    </citation>
    <scope>NUCLEOTIDE SEQUENCE [LARGE SCALE GENOMIC DNA]</scope>
    <source>
        <strain evidence="1">TC14</strain>
    </source>
</reference>
<accession>A0A244CMX6</accession>
<dbReference type="Pfam" id="PF06041">
    <property type="entry name" value="DUF924"/>
    <property type="match status" value="1"/>
</dbReference>
<dbReference type="Gene3D" id="1.20.58.320">
    <property type="entry name" value="TPR-like"/>
    <property type="match status" value="1"/>
</dbReference>
<dbReference type="InterPro" id="IPR010323">
    <property type="entry name" value="DUF924"/>
</dbReference>
<dbReference type="InterPro" id="IPR011990">
    <property type="entry name" value="TPR-like_helical_dom_sf"/>
</dbReference>
<sequence>MDYHPIYRFWFEECQPSDWFKKSDEFDQMITERFYSYHQAARNGELHHWRDSALGSLCEIIILDQFSRNIFRGKAEAFACDPQALTLSHFAIEKGFDKRLNDSERTFMYLPFMHSESLLIHDIALRLFQGSEQASFEHAHRDILLRFNRYPHRNEALARVSTSDELRFLEQENSSF</sequence>
<evidence type="ECO:0000313" key="1">
    <source>
        <dbReference type="EMBL" id="OUL56952.1"/>
    </source>
</evidence>
<dbReference type="AlphaFoldDB" id="A0A244CMX6"/>
<dbReference type="SUPFAM" id="SSF48452">
    <property type="entry name" value="TPR-like"/>
    <property type="match status" value="1"/>
</dbReference>
<evidence type="ECO:0008006" key="3">
    <source>
        <dbReference type="Google" id="ProtNLM"/>
    </source>
</evidence>
<protein>
    <recommendedName>
        <fullName evidence="3">DUF924 domain-containing protein</fullName>
    </recommendedName>
</protein>
<evidence type="ECO:0000313" key="2">
    <source>
        <dbReference type="Proteomes" id="UP000194841"/>
    </source>
</evidence>
<dbReference type="Gene3D" id="1.25.40.10">
    <property type="entry name" value="Tetratricopeptide repeat domain"/>
    <property type="match status" value="1"/>
</dbReference>
<comment type="caution">
    <text evidence="1">The sequence shown here is derived from an EMBL/GenBank/DDBJ whole genome shotgun (WGS) entry which is preliminary data.</text>
</comment>